<feature type="domain" description="Bacterial bifunctional deaminase-reductase C-terminal" evidence="4">
    <location>
        <begin position="74"/>
        <end position="173"/>
    </location>
</feature>
<dbReference type="PANTHER" id="PTHR38011:SF7">
    <property type="entry name" value="2,5-DIAMINO-6-RIBOSYLAMINO-4(3H)-PYRIMIDINONE 5'-PHOSPHATE REDUCTASE"/>
    <property type="match status" value="1"/>
</dbReference>
<comment type="caution">
    <text evidence="5">The sequence shown here is derived from an EMBL/GenBank/DDBJ whole genome shotgun (WGS) entry which is preliminary data.</text>
</comment>
<keyword evidence="2" id="KW-0521">NADP</keyword>
<comment type="pathway">
    <text evidence="1">Cofactor biosynthesis; riboflavin biosynthesis.</text>
</comment>
<protein>
    <submittedName>
        <fullName evidence="5">Bifunctional deaminase-reductase domain protein</fullName>
    </submittedName>
</protein>
<evidence type="ECO:0000256" key="2">
    <source>
        <dbReference type="ARBA" id="ARBA00022857"/>
    </source>
</evidence>
<evidence type="ECO:0000256" key="3">
    <source>
        <dbReference type="ARBA" id="ARBA00023002"/>
    </source>
</evidence>
<dbReference type="Proteomes" id="UP000034324">
    <property type="component" value="Unassembled WGS sequence"/>
</dbReference>
<proteinExistence type="predicted"/>
<evidence type="ECO:0000256" key="1">
    <source>
        <dbReference type="ARBA" id="ARBA00005104"/>
    </source>
</evidence>
<accession>A0A0G0K8Y7</accession>
<reference evidence="5 6" key="1">
    <citation type="journal article" date="2015" name="Nature">
        <title>rRNA introns, odd ribosomes, and small enigmatic genomes across a large radiation of phyla.</title>
        <authorList>
            <person name="Brown C.T."/>
            <person name="Hug L.A."/>
            <person name="Thomas B.C."/>
            <person name="Sharon I."/>
            <person name="Castelle C.J."/>
            <person name="Singh A."/>
            <person name="Wilkins M.J."/>
            <person name="Williams K.H."/>
            <person name="Banfield J.F."/>
        </authorList>
    </citation>
    <scope>NUCLEOTIDE SEQUENCE [LARGE SCALE GENOMIC DNA]</scope>
</reference>
<dbReference type="Gene3D" id="3.40.430.10">
    <property type="entry name" value="Dihydrofolate Reductase, subunit A"/>
    <property type="match status" value="2"/>
</dbReference>
<dbReference type="GO" id="GO:0008703">
    <property type="term" value="F:5-amino-6-(5-phosphoribosylamino)uracil reductase activity"/>
    <property type="evidence" value="ECO:0007669"/>
    <property type="project" value="InterPro"/>
</dbReference>
<dbReference type="EMBL" id="LBVC01000085">
    <property type="protein sequence ID" value="KKQ76098.1"/>
    <property type="molecule type" value="Genomic_DNA"/>
</dbReference>
<evidence type="ECO:0000313" key="6">
    <source>
        <dbReference type="Proteomes" id="UP000034324"/>
    </source>
</evidence>
<keyword evidence="3" id="KW-0560">Oxidoreductase</keyword>
<gene>
    <name evidence="5" type="ORF">US99_C0085G0004</name>
</gene>
<dbReference type="PANTHER" id="PTHR38011">
    <property type="entry name" value="DIHYDROFOLATE REDUCTASE FAMILY PROTEIN (AFU_ORTHOLOGUE AFUA_8G06820)"/>
    <property type="match status" value="1"/>
</dbReference>
<dbReference type="InterPro" id="IPR024072">
    <property type="entry name" value="DHFR-like_dom_sf"/>
</dbReference>
<dbReference type="GO" id="GO:0009231">
    <property type="term" value="P:riboflavin biosynthetic process"/>
    <property type="evidence" value="ECO:0007669"/>
    <property type="project" value="InterPro"/>
</dbReference>
<organism evidence="5 6">
    <name type="scientific">Candidatus Daviesbacteria bacterium GW2011_GWF2_38_6</name>
    <dbReference type="NCBI Taxonomy" id="1618432"/>
    <lineage>
        <taxon>Bacteria</taxon>
        <taxon>Candidatus Daviesiibacteriota</taxon>
    </lineage>
</organism>
<evidence type="ECO:0000259" key="4">
    <source>
        <dbReference type="Pfam" id="PF01872"/>
    </source>
</evidence>
<dbReference type="AlphaFoldDB" id="A0A0G0K8Y7"/>
<sequence length="184" mass="21084">MFYPNLSFPEIAGRPFFYTNFVQTLDGKVGVKKPNYWPIGSSVDHQVLLELRSFADCLIHGKNLARQFGEQTKKSLKEHHPNLPYLIANRDLKKLVSDIYQKGYRKVLVEGGPTLLASFLKEDLLDEIFLTISPKIFGSQKDMTLTLAEGYLFPPSKIKKFKLISVKKLGDEVFLRYRKSTLLV</sequence>
<dbReference type="SUPFAM" id="SSF53597">
    <property type="entry name" value="Dihydrofolate reductase-like"/>
    <property type="match status" value="1"/>
</dbReference>
<dbReference type="Pfam" id="PF01872">
    <property type="entry name" value="RibD_C"/>
    <property type="match status" value="1"/>
</dbReference>
<name>A0A0G0K8Y7_9BACT</name>
<dbReference type="InterPro" id="IPR002734">
    <property type="entry name" value="RibDG_C"/>
</dbReference>
<dbReference type="InterPro" id="IPR050765">
    <property type="entry name" value="Riboflavin_Biosynth_HTPR"/>
</dbReference>
<evidence type="ECO:0000313" key="5">
    <source>
        <dbReference type="EMBL" id="KKQ76098.1"/>
    </source>
</evidence>